<feature type="compositionally biased region" description="Basic and acidic residues" evidence="12">
    <location>
        <begin position="129"/>
        <end position="142"/>
    </location>
</feature>
<evidence type="ECO:0000256" key="6">
    <source>
        <dbReference type="ARBA" id="ARBA00022694"/>
    </source>
</evidence>
<evidence type="ECO:0000256" key="5">
    <source>
        <dbReference type="ARBA" id="ARBA00022552"/>
    </source>
</evidence>
<comment type="subunit">
    <text evidence="9">Component of nuclear RNase P and RNase MRP complexes. RNase P consists of a catalytic RNA moiety and 10 different protein chains; POP1, POP4, POP5, POP7, RPP14, RPP21, RPP25, RPP30, RPP38 and RPP40. Within the RNase P complex, POP1, POP7 and RPP25 form the 'finger' subcomplex, POP5, RPP14, RPP40 and homodimeric RPP30 form the 'palm' subcomplex, and RPP21, POP4 and RPP38 form the 'wrist' subcomplex. All subunits of the RNase P complex interact with the catalytic RNA. Several subunits of RNase P are also part of the RNase MRP complex. RNase MRP consists of a catalytic RNA moiety and about 8 protein subunits; POP1, POP7, RPP25, RPP30, RPP38, RPP40 and possibly also POP4 and POP5. Interacts with SMN1. POP7 forms a heterodimer with RPP25 that binds to the P3 stem loop of the catalytic RNA.</text>
</comment>
<keyword evidence="6 11" id="KW-0819">tRNA processing</keyword>
<evidence type="ECO:0000313" key="13">
    <source>
        <dbReference type="EMBL" id="CAL1533860.1"/>
    </source>
</evidence>
<evidence type="ECO:0000256" key="4">
    <source>
        <dbReference type="ARBA" id="ARBA00022490"/>
    </source>
</evidence>
<dbReference type="Pfam" id="PF12328">
    <property type="entry name" value="Rpp20"/>
    <property type="match status" value="1"/>
</dbReference>
<dbReference type="InterPro" id="IPR036882">
    <property type="entry name" value="Alba-like_dom_sf"/>
</dbReference>
<accession>A0AAV2HK75</accession>
<dbReference type="GO" id="GO:0005655">
    <property type="term" value="C:nucleolar ribonuclease P complex"/>
    <property type="evidence" value="ECO:0007669"/>
    <property type="project" value="InterPro"/>
</dbReference>
<comment type="caution">
    <text evidence="13">The sequence shown here is derived from an EMBL/GenBank/DDBJ whole genome shotgun (WGS) entry which is preliminary data.</text>
</comment>
<dbReference type="EMBL" id="CAXITT010000154">
    <property type="protein sequence ID" value="CAL1533860.1"/>
    <property type="molecule type" value="Genomic_DNA"/>
</dbReference>
<organism evidence="13 14">
    <name type="scientific">Lymnaea stagnalis</name>
    <name type="common">Great pond snail</name>
    <name type="synonym">Helix stagnalis</name>
    <dbReference type="NCBI Taxonomy" id="6523"/>
    <lineage>
        <taxon>Eukaryota</taxon>
        <taxon>Metazoa</taxon>
        <taxon>Spiralia</taxon>
        <taxon>Lophotrochozoa</taxon>
        <taxon>Mollusca</taxon>
        <taxon>Gastropoda</taxon>
        <taxon>Heterobranchia</taxon>
        <taxon>Euthyneura</taxon>
        <taxon>Panpulmonata</taxon>
        <taxon>Hygrophila</taxon>
        <taxon>Lymnaeoidea</taxon>
        <taxon>Lymnaeidae</taxon>
        <taxon>Lymnaea</taxon>
    </lineage>
</organism>
<dbReference type="InterPro" id="IPR014612">
    <property type="entry name" value="Pop7/Rpp20"/>
</dbReference>
<evidence type="ECO:0000256" key="10">
    <source>
        <dbReference type="ARBA" id="ARBA00068472"/>
    </source>
</evidence>
<evidence type="ECO:0000313" key="14">
    <source>
        <dbReference type="Proteomes" id="UP001497497"/>
    </source>
</evidence>
<keyword evidence="7 11" id="KW-0539">Nucleus</keyword>
<dbReference type="GO" id="GO:0001682">
    <property type="term" value="P:tRNA 5'-leader removal"/>
    <property type="evidence" value="ECO:0007669"/>
    <property type="project" value="InterPro"/>
</dbReference>
<keyword evidence="5 11" id="KW-0698">rRNA processing</keyword>
<dbReference type="PANTHER" id="PTHR15314:SF1">
    <property type="entry name" value="RIBONUCLEASE P PROTEIN SUBUNIT P20"/>
    <property type="match status" value="1"/>
</dbReference>
<dbReference type="PANTHER" id="PTHR15314">
    <property type="entry name" value="RIBONUCLEASE P PROTEIN SUBUNIT P20"/>
    <property type="match status" value="1"/>
</dbReference>
<evidence type="ECO:0000256" key="8">
    <source>
        <dbReference type="ARBA" id="ARBA00053284"/>
    </source>
</evidence>
<evidence type="ECO:0000256" key="12">
    <source>
        <dbReference type="SAM" id="MobiDB-lite"/>
    </source>
</evidence>
<comment type="function">
    <text evidence="8 11">Component of ribonuclease P, a ribonucleoprotein complex that generates mature tRNA molecules by cleaving their 5'-ends. Also a component of the MRP ribonuclease complex, which cleaves pre-rRNA sequences.</text>
</comment>
<evidence type="ECO:0000256" key="3">
    <source>
        <dbReference type="ARBA" id="ARBA00008018"/>
    </source>
</evidence>
<dbReference type="Gene3D" id="3.30.110.20">
    <property type="entry name" value="Alba-like domain"/>
    <property type="match status" value="1"/>
</dbReference>
<comment type="similarity">
    <text evidence="3 11">Belongs to the histone-like Alba family.</text>
</comment>
<evidence type="ECO:0000256" key="11">
    <source>
        <dbReference type="PIRNR" id="PIRNR036572"/>
    </source>
</evidence>
<evidence type="ECO:0000256" key="2">
    <source>
        <dbReference type="ARBA" id="ARBA00004604"/>
    </source>
</evidence>
<comment type="subcellular location">
    <subcellularLocation>
        <location evidence="1">Cytoplasmic granule</location>
    </subcellularLocation>
    <subcellularLocation>
        <location evidence="2 11">Nucleus</location>
        <location evidence="2 11">Nucleolus</location>
    </subcellularLocation>
</comment>
<dbReference type="AlphaFoldDB" id="A0AAV2HK75"/>
<proteinExistence type="inferred from homology"/>
<dbReference type="SUPFAM" id="SSF82704">
    <property type="entry name" value="AlbA-like"/>
    <property type="match status" value="1"/>
</dbReference>
<feature type="region of interest" description="Disordered" evidence="12">
    <location>
        <begin position="122"/>
        <end position="142"/>
    </location>
</feature>
<sequence>MQASSSKLDTEEYTLRKRLPHRYPQRHNDVYISAKTNFKAQESKCLKLLDAGNEVVIHGLGRAVNRAINLALQLKSKGVGTVNLAVQTSTVDLIDDLVPETDDGEPKTVFRSNSAVHIRIYRPVENTEPSEKETRSAGKEKL</sequence>
<dbReference type="GO" id="GO:0000172">
    <property type="term" value="C:ribonuclease MRP complex"/>
    <property type="evidence" value="ECO:0007669"/>
    <property type="project" value="InterPro"/>
</dbReference>
<evidence type="ECO:0000256" key="9">
    <source>
        <dbReference type="ARBA" id="ARBA00064615"/>
    </source>
</evidence>
<name>A0AAV2HK75_LYMST</name>
<evidence type="ECO:0000256" key="7">
    <source>
        <dbReference type="ARBA" id="ARBA00023242"/>
    </source>
</evidence>
<dbReference type="GO" id="GO:0006364">
    <property type="term" value="P:rRNA processing"/>
    <property type="evidence" value="ECO:0007669"/>
    <property type="project" value="UniProtKB-KW"/>
</dbReference>
<dbReference type="PIRSF" id="PIRSF036572">
    <property type="entry name" value="RPP20"/>
    <property type="match status" value="1"/>
</dbReference>
<keyword evidence="14" id="KW-1185">Reference proteome</keyword>
<dbReference type="Proteomes" id="UP001497497">
    <property type="component" value="Unassembled WGS sequence"/>
</dbReference>
<protein>
    <recommendedName>
        <fullName evidence="10 11">Ribonuclease P protein subunit p20</fullName>
        <shortName evidence="11">RNaseP protein p20</shortName>
    </recommendedName>
</protein>
<dbReference type="GO" id="GO:0003676">
    <property type="term" value="F:nucleic acid binding"/>
    <property type="evidence" value="ECO:0007669"/>
    <property type="project" value="InterPro"/>
</dbReference>
<reference evidence="13 14" key="1">
    <citation type="submission" date="2024-04" db="EMBL/GenBank/DDBJ databases">
        <authorList>
            <consortium name="Genoscope - CEA"/>
            <person name="William W."/>
        </authorList>
    </citation>
    <scope>NUCLEOTIDE SEQUENCE [LARGE SCALE GENOMIC DNA]</scope>
</reference>
<gene>
    <name evidence="13" type="ORF">GSLYS_00007820001</name>
</gene>
<keyword evidence="4" id="KW-0963">Cytoplasm</keyword>
<dbReference type="FunFam" id="3.30.110.20:FF:000002">
    <property type="entry name" value="Ribonuclease P protein subunit p20"/>
    <property type="match status" value="1"/>
</dbReference>
<evidence type="ECO:0000256" key="1">
    <source>
        <dbReference type="ARBA" id="ARBA00004463"/>
    </source>
</evidence>
<dbReference type="GO" id="GO:0004526">
    <property type="term" value="F:ribonuclease P activity"/>
    <property type="evidence" value="ECO:0007669"/>
    <property type="project" value="UniProtKB-UniRule"/>
</dbReference>